<reference evidence="2 3" key="1">
    <citation type="submission" date="2024-09" db="EMBL/GenBank/DDBJ databases">
        <authorList>
            <person name="Lee S.D."/>
        </authorList>
    </citation>
    <scope>NUCLEOTIDE SEQUENCE [LARGE SCALE GENOMIC DNA]</scope>
    <source>
        <strain evidence="2 3">N1-5</strain>
    </source>
</reference>
<organism evidence="2 3">
    <name type="scientific">Streptacidiphilus cavernicola</name>
    <dbReference type="NCBI Taxonomy" id="3342716"/>
    <lineage>
        <taxon>Bacteria</taxon>
        <taxon>Bacillati</taxon>
        <taxon>Actinomycetota</taxon>
        <taxon>Actinomycetes</taxon>
        <taxon>Kitasatosporales</taxon>
        <taxon>Streptomycetaceae</taxon>
        <taxon>Streptacidiphilus</taxon>
    </lineage>
</organism>
<evidence type="ECO:0000313" key="2">
    <source>
        <dbReference type="EMBL" id="MFC1400671.1"/>
    </source>
</evidence>
<protein>
    <submittedName>
        <fullName evidence="2">Uncharacterized protein</fullName>
    </submittedName>
</protein>
<keyword evidence="3" id="KW-1185">Reference proteome</keyword>
<feature type="chain" id="PRO_5047224049" evidence="1">
    <location>
        <begin position="28"/>
        <end position="182"/>
    </location>
</feature>
<dbReference type="Proteomes" id="UP001592528">
    <property type="component" value="Unassembled WGS sequence"/>
</dbReference>
<proteinExistence type="predicted"/>
<evidence type="ECO:0000256" key="1">
    <source>
        <dbReference type="SAM" id="SignalP"/>
    </source>
</evidence>
<keyword evidence="1" id="KW-0732">Signal</keyword>
<name>A0ABV6UGU1_9ACTN</name>
<sequence length="182" mass="19708">MRRIASAALVTAIAASGLVAVAAPSQAATVHPMGCVDAGVHYSFSKAKMVWRPTNIYSPWGRKGFTFSYTTSKTGTWSATGTATVGTEAGVIFAKASTQFSLAIGKTWSHTSSWGVSGTISSLPRGKTQGRTMMYHKAEQFTTKKYTVNHTCSKTTVNWTKTFVAPYKSSDNSTYLWGYQYK</sequence>
<dbReference type="EMBL" id="JBHEZZ010000002">
    <property type="protein sequence ID" value="MFC1400671.1"/>
    <property type="molecule type" value="Genomic_DNA"/>
</dbReference>
<dbReference type="RefSeq" id="WP_030253596.1">
    <property type="nucleotide sequence ID" value="NZ_JBHEZZ010000002.1"/>
</dbReference>
<feature type="signal peptide" evidence="1">
    <location>
        <begin position="1"/>
        <end position="27"/>
    </location>
</feature>
<gene>
    <name evidence="2" type="ORF">ACEZDJ_05160</name>
</gene>
<evidence type="ECO:0000313" key="3">
    <source>
        <dbReference type="Proteomes" id="UP001592528"/>
    </source>
</evidence>
<comment type="caution">
    <text evidence="2">The sequence shown here is derived from an EMBL/GenBank/DDBJ whole genome shotgun (WGS) entry which is preliminary data.</text>
</comment>
<accession>A0ABV6UGU1</accession>